<evidence type="ECO:0000256" key="3">
    <source>
        <dbReference type="ARBA" id="ARBA00023163"/>
    </source>
</evidence>
<dbReference type="InterPro" id="IPR008920">
    <property type="entry name" value="TF_FadR/GntR_C"/>
</dbReference>
<name>A0ABT4I975_9ACTO</name>
<dbReference type="SMART" id="SM00895">
    <property type="entry name" value="FCD"/>
    <property type="match status" value="1"/>
</dbReference>
<dbReference type="RefSeq" id="WP_043560249.1">
    <property type="nucleotide sequence ID" value="NZ_CP124548.1"/>
</dbReference>
<feature type="domain" description="HTH gntR-type" evidence="4">
    <location>
        <begin position="3"/>
        <end position="71"/>
    </location>
</feature>
<keyword evidence="2" id="KW-0238">DNA-binding</keyword>
<keyword evidence="6" id="KW-1185">Reference proteome</keyword>
<dbReference type="Pfam" id="PF00392">
    <property type="entry name" value="GntR"/>
    <property type="match status" value="1"/>
</dbReference>
<dbReference type="Gene3D" id="1.10.10.10">
    <property type="entry name" value="Winged helix-like DNA-binding domain superfamily/Winged helix DNA-binding domain"/>
    <property type="match status" value="1"/>
</dbReference>
<evidence type="ECO:0000259" key="4">
    <source>
        <dbReference type="PROSITE" id="PS50949"/>
    </source>
</evidence>
<evidence type="ECO:0000256" key="1">
    <source>
        <dbReference type="ARBA" id="ARBA00023015"/>
    </source>
</evidence>
<dbReference type="Proteomes" id="UP001072034">
    <property type="component" value="Unassembled WGS sequence"/>
</dbReference>
<sequence length="240" mass="26823">MAVDMVAGAVKKILDAVVNGTFVEEEPLPAEADLARFLDVSRPTMREAVRTLSLGGVLNVVHGRGTFLLPRFRWSELRYLMYVSAHEGNAVEVEVQVLGVEEMIEVGAVRLAVRNRTEEDLAEMRRSVEQYAVADRADDVQALVGLDYAFHDVILRTAGNQFVSSAVHPYRDALLGVRFRATESKEVRSRVDAQHREILAAVENQDEDLAVSLMQAHMAQTREDILAARQRRPDEVSENL</sequence>
<dbReference type="InterPro" id="IPR036390">
    <property type="entry name" value="WH_DNA-bd_sf"/>
</dbReference>
<dbReference type="SUPFAM" id="SSF48008">
    <property type="entry name" value="GntR ligand-binding domain-like"/>
    <property type="match status" value="1"/>
</dbReference>
<dbReference type="PRINTS" id="PR00035">
    <property type="entry name" value="HTHGNTR"/>
</dbReference>
<evidence type="ECO:0000256" key="2">
    <source>
        <dbReference type="ARBA" id="ARBA00023125"/>
    </source>
</evidence>
<organism evidence="5 6">
    <name type="scientific">Actinomyces israelii</name>
    <dbReference type="NCBI Taxonomy" id="1659"/>
    <lineage>
        <taxon>Bacteria</taxon>
        <taxon>Bacillati</taxon>
        <taxon>Actinomycetota</taxon>
        <taxon>Actinomycetes</taxon>
        <taxon>Actinomycetales</taxon>
        <taxon>Actinomycetaceae</taxon>
        <taxon>Actinomyces</taxon>
    </lineage>
</organism>
<dbReference type="Gene3D" id="1.20.120.530">
    <property type="entry name" value="GntR ligand-binding domain-like"/>
    <property type="match status" value="1"/>
</dbReference>
<proteinExistence type="predicted"/>
<dbReference type="PROSITE" id="PS50949">
    <property type="entry name" value="HTH_GNTR"/>
    <property type="match status" value="1"/>
</dbReference>
<dbReference type="SMART" id="SM00345">
    <property type="entry name" value="HTH_GNTR"/>
    <property type="match status" value="1"/>
</dbReference>
<dbReference type="EMBL" id="JAPTMY010000020">
    <property type="protein sequence ID" value="MCZ0858299.1"/>
    <property type="molecule type" value="Genomic_DNA"/>
</dbReference>
<protein>
    <submittedName>
        <fullName evidence="5">FCD domain-containing protein</fullName>
    </submittedName>
</protein>
<evidence type="ECO:0000313" key="5">
    <source>
        <dbReference type="EMBL" id="MCZ0858299.1"/>
    </source>
</evidence>
<dbReference type="Pfam" id="PF07729">
    <property type="entry name" value="FCD"/>
    <property type="match status" value="1"/>
</dbReference>
<dbReference type="SUPFAM" id="SSF46785">
    <property type="entry name" value="Winged helix' DNA-binding domain"/>
    <property type="match status" value="1"/>
</dbReference>
<dbReference type="InterPro" id="IPR011711">
    <property type="entry name" value="GntR_C"/>
</dbReference>
<dbReference type="InterPro" id="IPR036388">
    <property type="entry name" value="WH-like_DNA-bd_sf"/>
</dbReference>
<keyword evidence="1" id="KW-0805">Transcription regulation</keyword>
<dbReference type="PANTHER" id="PTHR43537">
    <property type="entry name" value="TRANSCRIPTIONAL REGULATOR, GNTR FAMILY"/>
    <property type="match status" value="1"/>
</dbReference>
<reference evidence="5" key="1">
    <citation type="submission" date="2022-10" db="EMBL/GenBank/DDBJ databases">
        <title>Genome sequence of Actinomyces israelii ATCC 10048.</title>
        <authorList>
            <person name="Watt R.M."/>
            <person name="Tong W.M."/>
        </authorList>
    </citation>
    <scope>NUCLEOTIDE SEQUENCE</scope>
    <source>
        <strain evidence="5">ATCC 10048</strain>
    </source>
</reference>
<evidence type="ECO:0000313" key="6">
    <source>
        <dbReference type="Proteomes" id="UP001072034"/>
    </source>
</evidence>
<keyword evidence="3" id="KW-0804">Transcription</keyword>
<gene>
    <name evidence="5" type="ORF">OHJ16_09625</name>
</gene>
<dbReference type="InterPro" id="IPR000524">
    <property type="entry name" value="Tscrpt_reg_HTH_GntR"/>
</dbReference>
<dbReference type="PANTHER" id="PTHR43537:SF44">
    <property type="entry name" value="GNTR FAMILY REGULATORY PROTEIN"/>
    <property type="match status" value="1"/>
</dbReference>
<comment type="caution">
    <text evidence="5">The sequence shown here is derived from an EMBL/GenBank/DDBJ whole genome shotgun (WGS) entry which is preliminary data.</text>
</comment>
<accession>A0ABT4I975</accession>